<dbReference type="EMBL" id="UZAM01015059">
    <property type="protein sequence ID" value="VDP37036.1"/>
    <property type="molecule type" value="Genomic_DNA"/>
</dbReference>
<sequence>MFPLPQLNGKTLDAKYAATNDRLASATTWRCQHKEGVGIAGDESPQITEDHETHQPFKAQQNLYRNCLHEQVLIGVVTHDS</sequence>
<evidence type="ECO:0000313" key="2">
    <source>
        <dbReference type="Proteomes" id="UP000270296"/>
    </source>
</evidence>
<protein>
    <submittedName>
        <fullName evidence="1 3">Uncharacterized protein</fullName>
    </submittedName>
</protein>
<gene>
    <name evidence="1" type="ORF">SBAD_LOCUS11090</name>
</gene>
<name>A0A183J5E2_9BILA</name>
<reference evidence="1 2" key="2">
    <citation type="submission" date="2018-11" db="EMBL/GenBank/DDBJ databases">
        <authorList>
            <consortium name="Pathogen Informatics"/>
        </authorList>
    </citation>
    <scope>NUCLEOTIDE SEQUENCE [LARGE SCALE GENOMIC DNA]</scope>
</reference>
<evidence type="ECO:0000313" key="1">
    <source>
        <dbReference type="EMBL" id="VDP37036.1"/>
    </source>
</evidence>
<keyword evidence="2" id="KW-1185">Reference proteome</keyword>
<dbReference type="WBParaSite" id="SBAD_0001146801-mRNA-1">
    <property type="protein sequence ID" value="SBAD_0001146801-mRNA-1"/>
    <property type="gene ID" value="SBAD_0001146801"/>
</dbReference>
<evidence type="ECO:0000313" key="3">
    <source>
        <dbReference type="WBParaSite" id="SBAD_0001146801-mRNA-1"/>
    </source>
</evidence>
<dbReference type="Proteomes" id="UP000270296">
    <property type="component" value="Unassembled WGS sequence"/>
</dbReference>
<proteinExistence type="predicted"/>
<reference evidence="3" key="1">
    <citation type="submission" date="2016-06" db="UniProtKB">
        <authorList>
            <consortium name="WormBaseParasite"/>
        </authorList>
    </citation>
    <scope>IDENTIFICATION</scope>
</reference>
<accession>A0A183J5E2</accession>
<organism evidence="3">
    <name type="scientific">Soboliphyme baturini</name>
    <dbReference type="NCBI Taxonomy" id="241478"/>
    <lineage>
        <taxon>Eukaryota</taxon>
        <taxon>Metazoa</taxon>
        <taxon>Ecdysozoa</taxon>
        <taxon>Nematoda</taxon>
        <taxon>Enoplea</taxon>
        <taxon>Dorylaimia</taxon>
        <taxon>Dioctophymatida</taxon>
        <taxon>Dioctophymatoidea</taxon>
        <taxon>Soboliphymatidae</taxon>
        <taxon>Soboliphyme</taxon>
    </lineage>
</organism>
<dbReference type="AlphaFoldDB" id="A0A183J5E2"/>